<dbReference type="Gene3D" id="3.30.700.10">
    <property type="entry name" value="Glycoprotein, Type 4 Pilin"/>
    <property type="match status" value="1"/>
</dbReference>
<keyword evidence="1" id="KW-0812">Transmembrane</keyword>
<evidence type="ECO:0000313" key="2">
    <source>
        <dbReference type="EMBL" id="KPH62198.1"/>
    </source>
</evidence>
<keyword evidence="3" id="KW-1185">Reference proteome</keyword>
<keyword evidence="1" id="KW-0472">Membrane</keyword>
<reference evidence="2 3" key="1">
    <citation type="submission" date="2015-08" db="EMBL/GenBank/DDBJ databases">
        <title>Draft Genome Sequence of Pseudoalteromonas porphyrae UCD-SED14.</title>
        <authorList>
            <person name="Coil D.A."/>
            <person name="Jospin G."/>
            <person name="Lee R.D."/>
            <person name="Eisen J.A."/>
        </authorList>
    </citation>
    <scope>NUCLEOTIDE SEQUENCE [LARGE SCALE GENOMIC DNA]</scope>
    <source>
        <strain evidence="2 3">UCD-SED14</strain>
    </source>
</reference>
<evidence type="ECO:0000313" key="3">
    <source>
        <dbReference type="Proteomes" id="UP000037848"/>
    </source>
</evidence>
<accession>A0A0N0LYW5</accession>
<comment type="caution">
    <text evidence="2">The sequence shown here is derived from an EMBL/GenBank/DDBJ whole genome shotgun (WGS) entry which is preliminary data.</text>
</comment>
<dbReference type="Proteomes" id="UP000037848">
    <property type="component" value="Unassembled WGS sequence"/>
</dbReference>
<dbReference type="OrthoDB" id="5815618at2"/>
<dbReference type="InterPro" id="IPR045584">
    <property type="entry name" value="Pilin-like"/>
</dbReference>
<dbReference type="RefSeq" id="WP_054454803.1">
    <property type="nucleotide sequence ID" value="NZ_LHPH01000014.1"/>
</dbReference>
<dbReference type="InterPro" id="IPR012902">
    <property type="entry name" value="N_methyl_site"/>
</dbReference>
<feature type="transmembrane region" description="Helical" evidence="1">
    <location>
        <begin position="12"/>
        <end position="35"/>
    </location>
</feature>
<proteinExistence type="predicted"/>
<gene>
    <name evidence="2" type="ORF">ADS77_12935</name>
</gene>
<protein>
    <submittedName>
        <fullName evidence="2">Agglutinin biogenesis protein MshB</fullName>
    </submittedName>
</protein>
<dbReference type="NCBIfam" id="TIGR02532">
    <property type="entry name" value="IV_pilin_GFxxxE"/>
    <property type="match status" value="1"/>
</dbReference>
<dbReference type="PATRIC" id="fig|187330.3.peg.1015"/>
<dbReference type="STRING" id="187330.AMS58_09765"/>
<sequence length="197" mass="21330">MLNMAQHNNGFSLFEVVLVVILLAVVMSVAVPQFMNVKEQAHSASIDAVAGGFASAVGFVRGQWELEARPKGSAASRFVTYINYGGVVVGVDGETGTPTSDETEQKDTRALAMSSARCQQVLNVILQDAPSSTLSSTVSEVKDVRFLVRYDADALQCIYYLSHSLDAENIPKNGKQLIDTKGFSYFPKIGKVQIFKS</sequence>
<name>A0A0N0LYW5_9GAMM</name>
<dbReference type="EMBL" id="LHPH01000014">
    <property type="protein sequence ID" value="KPH62198.1"/>
    <property type="molecule type" value="Genomic_DNA"/>
</dbReference>
<organism evidence="2 3">
    <name type="scientific">Pseudoalteromonas porphyrae</name>
    <dbReference type="NCBI Taxonomy" id="187330"/>
    <lineage>
        <taxon>Bacteria</taxon>
        <taxon>Pseudomonadati</taxon>
        <taxon>Pseudomonadota</taxon>
        <taxon>Gammaproteobacteria</taxon>
        <taxon>Alteromonadales</taxon>
        <taxon>Pseudoalteromonadaceae</taxon>
        <taxon>Pseudoalteromonas</taxon>
    </lineage>
</organism>
<dbReference type="SUPFAM" id="SSF54523">
    <property type="entry name" value="Pili subunits"/>
    <property type="match status" value="1"/>
</dbReference>
<keyword evidence="1" id="KW-1133">Transmembrane helix</keyword>
<dbReference type="AlphaFoldDB" id="A0A0N0LYW5"/>
<evidence type="ECO:0000256" key="1">
    <source>
        <dbReference type="SAM" id="Phobius"/>
    </source>
</evidence>